<sequence length="114" mass="13154">MEGVNVSTHPEVPGSISMDNDMTFDKLIEVIHFLWEFLAMMALTRDGQLDQNLAQDVKRNVLEYHSMKKERRGRTWKDSPMGFIHLLMLECCGICTVLREVDCKPVQSVPRVFV</sequence>
<evidence type="ECO:0000313" key="2">
    <source>
        <dbReference type="Proteomes" id="UP000823775"/>
    </source>
</evidence>
<dbReference type="Proteomes" id="UP000823775">
    <property type="component" value="Unassembled WGS sequence"/>
</dbReference>
<comment type="caution">
    <text evidence="1">The sequence shown here is derived from an EMBL/GenBank/DDBJ whole genome shotgun (WGS) entry which is preliminary data.</text>
</comment>
<dbReference type="EMBL" id="JACEIK010000988">
    <property type="protein sequence ID" value="MCD7464717.1"/>
    <property type="molecule type" value="Genomic_DNA"/>
</dbReference>
<gene>
    <name evidence="1" type="ORF">HAX54_053283</name>
</gene>
<protein>
    <submittedName>
        <fullName evidence="1">Uncharacterized protein</fullName>
    </submittedName>
</protein>
<reference evidence="1 2" key="1">
    <citation type="journal article" date="2021" name="BMC Genomics">
        <title>Datura genome reveals duplications of psychoactive alkaloid biosynthetic genes and high mutation rate following tissue culture.</title>
        <authorList>
            <person name="Rajewski A."/>
            <person name="Carter-House D."/>
            <person name="Stajich J."/>
            <person name="Litt A."/>
        </authorList>
    </citation>
    <scope>NUCLEOTIDE SEQUENCE [LARGE SCALE GENOMIC DNA]</scope>
    <source>
        <strain evidence="1">AR-01</strain>
    </source>
</reference>
<keyword evidence="2" id="KW-1185">Reference proteome</keyword>
<proteinExistence type="predicted"/>
<organism evidence="1 2">
    <name type="scientific">Datura stramonium</name>
    <name type="common">Jimsonweed</name>
    <name type="synonym">Common thornapple</name>
    <dbReference type="NCBI Taxonomy" id="4076"/>
    <lineage>
        <taxon>Eukaryota</taxon>
        <taxon>Viridiplantae</taxon>
        <taxon>Streptophyta</taxon>
        <taxon>Embryophyta</taxon>
        <taxon>Tracheophyta</taxon>
        <taxon>Spermatophyta</taxon>
        <taxon>Magnoliopsida</taxon>
        <taxon>eudicotyledons</taxon>
        <taxon>Gunneridae</taxon>
        <taxon>Pentapetalae</taxon>
        <taxon>asterids</taxon>
        <taxon>lamiids</taxon>
        <taxon>Solanales</taxon>
        <taxon>Solanaceae</taxon>
        <taxon>Solanoideae</taxon>
        <taxon>Datureae</taxon>
        <taxon>Datura</taxon>
    </lineage>
</organism>
<name>A0ABS8T2D9_DATST</name>
<evidence type="ECO:0000313" key="1">
    <source>
        <dbReference type="EMBL" id="MCD7464717.1"/>
    </source>
</evidence>
<accession>A0ABS8T2D9</accession>